<dbReference type="SMART" id="SM00564">
    <property type="entry name" value="PQQ"/>
    <property type="match status" value="2"/>
</dbReference>
<feature type="transmembrane region" description="Helical" evidence="2">
    <location>
        <begin position="75"/>
        <end position="95"/>
    </location>
</feature>
<dbReference type="SUPFAM" id="SSF50998">
    <property type="entry name" value="Quinoprotein alcohol dehydrogenase-like"/>
    <property type="match status" value="1"/>
</dbReference>
<dbReference type="Gene3D" id="2.130.10.10">
    <property type="entry name" value="YVTN repeat-like/Quinoprotein amine dehydrogenase"/>
    <property type="match status" value="1"/>
</dbReference>
<comment type="caution">
    <text evidence="4">The sequence shown here is derived from an EMBL/GenBank/DDBJ whole genome shotgun (WGS) entry which is preliminary data.</text>
</comment>
<keyword evidence="5" id="KW-1185">Reference proteome</keyword>
<keyword evidence="2" id="KW-0472">Membrane</keyword>
<dbReference type="InterPro" id="IPR002372">
    <property type="entry name" value="PQQ_rpt_dom"/>
</dbReference>
<dbReference type="Pfam" id="PF13360">
    <property type="entry name" value="PQQ_2"/>
    <property type="match status" value="1"/>
</dbReference>
<feature type="domain" description="Pyrrolo-quinoline quinone repeat" evidence="3">
    <location>
        <begin position="213"/>
        <end position="454"/>
    </location>
</feature>
<proteinExistence type="predicted"/>
<feature type="compositionally biased region" description="Basic and acidic residues" evidence="1">
    <location>
        <begin position="1"/>
        <end position="13"/>
    </location>
</feature>
<sequence length="538" mass="56524">MADEDRIKKLAREARRKARQSTGGGSGSGSNIPRDEWGVPLDSKHVRSGLYARESRLARVAEGPKRKDFKRLFTLKRLPILAGGLAVSVFVSYYWGSQNITAIFDPPMKTEGESTAAVPVWEAPADDVYRPGGSTTDFDEVFALWPGGGGAVRADRAGVTAYGVEDGSASWRFTEGEGLCAAAEDPAGEDGGLALVIVEREGGSGDDGALCDTLVALDLDTGEERWRWEVPELNGVEGIPGQDVRVWADGPRALAAWGPLLVGVDAADGGTLWAEAEIHGPGEDCVSYRNDVMTEGGSAAVAGSCETPDGTTTPFAAVLDTATGEVSGVRAFPTDMSIDFLSSISVVSTDPLAVVHSSLSSLLSGEDEESTIGSELLIADGGDGWKRIDATQESGYGAASEEWRLGDSETALATHDGVLYASPGNWSADERMLAIDLEAGEILWNRRVDDHAVQVVGADEDGVLAVAEYGDRGERETRVLRMPLNGEGRAQVLATGLPEQGFRANGVVQAVEIDGGYAVGAPTDPYDTGPVVPLAAAR</sequence>
<protein>
    <submittedName>
        <fullName evidence="4">PQQ-binding-like beta-propeller repeat protein</fullName>
    </submittedName>
</protein>
<evidence type="ECO:0000256" key="2">
    <source>
        <dbReference type="SAM" id="Phobius"/>
    </source>
</evidence>
<gene>
    <name evidence="4" type="ORF">O4J56_26920</name>
</gene>
<dbReference type="InterPro" id="IPR015943">
    <property type="entry name" value="WD40/YVTN_repeat-like_dom_sf"/>
</dbReference>
<evidence type="ECO:0000313" key="4">
    <source>
        <dbReference type="EMBL" id="MDA2814309.1"/>
    </source>
</evidence>
<evidence type="ECO:0000313" key="5">
    <source>
        <dbReference type="Proteomes" id="UP001527866"/>
    </source>
</evidence>
<accession>A0ABT4UCV8</accession>
<dbReference type="RefSeq" id="WP_270689665.1">
    <property type="nucleotide sequence ID" value="NZ_JAQFWQ010000114.1"/>
</dbReference>
<dbReference type="InterPro" id="IPR011047">
    <property type="entry name" value="Quinoprotein_ADH-like_sf"/>
</dbReference>
<dbReference type="EMBL" id="JAQFWQ010000114">
    <property type="protein sequence ID" value="MDA2814309.1"/>
    <property type="molecule type" value="Genomic_DNA"/>
</dbReference>
<name>A0ABT4UCV8_9ACTN</name>
<dbReference type="PANTHER" id="PTHR34512:SF30">
    <property type="entry name" value="OUTER MEMBRANE PROTEIN ASSEMBLY FACTOR BAMB"/>
    <property type="match status" value="1"/>
</dbReference>
<keyword evidence="2" id="KW-1133">Transmembrane helix</keyword>
<reference evidence="4 5" key="1">
    <citation type="submission" date="2023-01" db="EMBL/GenBank/DDBJ databases">
        <title>Draft genome sequence of Nocardiopsis sp. RSe5-2 isolated from halophytes.</title>
        <authorList>
            <person name="Duangmal K."/>
            <person name="Chantavorakit T."/>
        </authorList>
    </citation>
    <scope>NUCLEOTIDE SEQUENCE [LARGE SCALE GENOMIC DNA]</scope>
    <source>
        <strain evidence="4 5">RSe5-2</strain>
    </source>
</reference>
<organism evidence="4 5">
    <name type="scientific">Nocardiopsis endophytica</name>
    <dbReference type="NCBI Taxonomy" id="3018445"/>
    <lineage>
        <taxon>Bacteria</taxon>
        <taxon>Bacillati</taxon>
        <taxon>Actinomycetota</taxon>
        <taxon>Actinomycetes</taxon>
        <taxon>Streptosporangiales</taxon>
        <taxon>Nocardiopsidaceae</taxon>
        <taxon>Nocardiopsis</taxon>
    </lineage>
</organism>
<feature type="region of interest" description="Disordered" evidence="1">
    <location>
        <begin position="1"/>
        <end position="40"/>
    </location>
</feature>
<keyword evidence="2" id="KW-0812">Transmembrane</keyword>
<dbReference type="InterPro" id="IPR018391">
    <property type="entry name" value="PQQ_b-propeller_rpt"/>
</dbReference>
<evidence type="ECO:0000256" key="1">
    <source>
        <dbReference type="SAM" id="MobiDB-lite"/>
    </source>
</evidence>
<dbReference type="PANTHER" id="PTHR34512">
    <property type="entry name" value="CELL SURFACE PROTEIN"/>
    <property type="match status" value="1"/>
</dbReference>
<dbReference type="Proteomes" id="UP001527866">
    <property type="component" value="Unassembled WGS sequence"/>
</dbReference>
<evidence type="ECO:0000259" key="3">
    <source>
        <dbReference type="Pfam" id="PF13360"/>
    </source>
</evidence>